<dbReference type="InterPro" id="IPR036873">
    <property type="entry name" value="Rhodanese-like_dom_sf"/>
</dbReference>
<dbReference type="CDD" id="cd00158">
    <property type="entry name" value="RHOD"/>
    <property type="match status" value="1"/>
</dbReference>
<dbReference type="InterPro" id="IPR001763">
    <property type="entry name" value="Rhodanese-like_dom"/>
</dbReference>
<dbReference type="PANTHER" id="PTHR10953:SF102">
    <property type="entry name" value="ADENYLYLTRANSFERASE AND SULFURTRANSFERASE MOCS3"/>
    <property type="match status" value="1"/>
</dbReference>
<keyword evidence="3" id="KW-0614">Plasmid</keyword>
<dbReference type="FunFam" id="3.40.50.720:FF:000080">
    <property type="entry name" value="Thiazole biosynthesis adenylyltransferase ThiF"/>
    <property type="match status" value="1"/>
</dbReference>
<geneLocation type="plasmid" evidence="3 4">
    <name>II</name>
</geneLocation>
<dbReference type="AlphaFoldDB" id="A0A0A8UUF1"/>
<dbReference type="Gene3D" id="3.40.250.10">
    <property type="entry name" value="Rhodanese-like domain"/>
    <property type="match status" value="1"/>
</dbReference>
<dbReference type="GO" id="GO:0005737">
    <property type="term" value="C:cytoplasm"/>
    <property type="evidence" value="ECO:0007669"/>
    <property type="project" value="TreeGrafter"/>
</dbReference>
<dbReference type="GO" id="GO:0016779">
    <property type="term" value="F:nucleotidyltransferase activity"/>
    <property type="evidence" value="ECO:0007669"/>
    <property type="project" value="TreeGrafter"/>
</dbReference>
<comment type="similarity">
    <text evidence="1">Belongs to the HesA/MoeB/ThiF family.</text>
</comment>
<dbReference type="KEGG" id="lha:LHA_pA0112"/>
<sequence>MDRYKRQISVIGEQGQKLINNATIMIVGLGGIGSPVAQYLAAAGVGKLILVDDDKVDLSNLHRQILFNESDIGFYKAEKARDVLSKVNKNVVIEAHTKRFDVDFGYSLVSDIDLIIDGTDNFETRYLINDICVLKNKVFISCSILVNIIQLALFGTKHLCYRCLYPNPPPIGVIPNCSEAGVLGTVTGIAGTMAANLALNYLLKIENEKVPQIRIIDTKNFNISSMPIKQNNNCFACKQRKISLRYLQNQNADYGISLEQLDRTKHFLVDIRQKEEREIAKLDDDLFFPIKENTDYSFFLSYKDKKLVFYCASGYRSKLFVSELRTLGIDAYYLNERLSK</sequence>
<dbReference type="SUPFAM" id="SSF69572">
    <property type="entry name" value="Activating enzymes of the ubiquitin-like proteins"/>
    <property type="match status" value="1"/>
</dbReference>
<reference evidence="4" key="1">
    <citation type="submission" date="2014-09" db="EMBL/GenBank/DDBJ databases">
        <authorList>
            <person name="Gomez-Valero L."/>
        </authorList>
    </citation>
    <scope>NUCLEOTIDE SEQUENCE [LARGE SCALE GENOMIC DNA]</scope>
    <source>
        <strain evidence="4">ATCC35250</strain>
        <plasmid evidence="4">II</plasmid>
    </source>
</reference>
<accession>A0A0A8UUF1</accession>
<gene>
    <name evidence="3" type="ORF">LHA_pA0112</name>
</gene>
<evidence type="ECO:0000256" key="1">
    <source>
        <dbReference type="ARBA" id="ARBA00009919"/>
    </source>
</evidence>
<keyword evidence="4" id="KW-1185">Reference proteome</keyword>
<dbReference type="OrthoDB" id="9804286at2"/>
<feature type="domain" description="Rhodanese" evidence="2">
    <location>
        <begin position="262"/>
        <end position="337"/>
    </location>
</feature>
<evidence type="ECO:0000313" key="4">
    <source>
        <dbReference type="Proteomes" id="UP000032803"/>
    </source>
</evidence>
<organism evidence="3 4">
    <name type="scientific">Legionella hackeliae</name>
    <dbReference type="NCBI Taxonomy" id="449"/>
    <lineage>
        <taxon>Bacteria</taxon>
        <taxon>Pseudomonadati</taxon>
        <taxon>Pseudomonadota</taxon>
        <taxon>Gammaproteobacteria</taxon>
        <taxon>Legionellales</taxon>
        <taxon>Legionellaceae</taxon>
        <taxon>Legionella</taxon>
    </lineage>
</organism>
<dbReference type="PROSITE" id="PS50206">
    <property type="entry name" value="RHODANESE_3"/>
    <property type="match status" value="1"/>
</dbReference>
<dbReference type="HOGENOM" id="CLU_013325_1_0_6"/>
<dbReference type="GO" id="GO:0008641">
    <property type="term" value="F:ubiquitin-like modifier activating enzyme activity"/>
    <property type="evidence" value="ECO:0007669"/>
    <property type="project" value="InterPro"/>
</dbReference>
<dbReference type="InterPro" id="IPR045886">
    <property type="entry name" value="ThiF/MoeB/HesA"/>
</dbReference>
<name>A0A0A8UUF1_LEGHA</name>
<dbReference type="InterPro" id="IPR000594">
    <property type="entry name" value="ThiF_NAD_FAD-bd"/>
</dbReference>
<dbReference type="EMBL" id="LN681226">
    <property type="protein sequence ID" value="CEK12358.1"/>
    <property type="molecule type" value="Genomic_DNA"/>
</dbReference>
<evidence type="ECO:0000313" key="3">
    <source>
        <dbReference type="EMBL" id="CEK12358.1"/>
    </source>
</evidence>
<dbReference type="CDD" id="cd00757">
    <property type="entry name" value="ThiF_MoeB_HesA_family"/>
    <property type="match status" value="1"/>
</dbReference>
<dbReference type="GO" id="GO:0004792">
    <property type="term" value="F:thiosulfate-cyanide sulfurtransferase activity"/>
    <property type="evidence" value="ECO:0007669"/>
    <property type="project" value="TreeGrafter"/>
</dbReference>
<dbReference type="InterPro" id="IPR035985">
    <property type="entry name" value="Ubiquitin-activating_enz"/>
</dbReference>
<proteinExistence type="inferred from homology"/>
<evidence type="ECO:0000259" key="2">
    <source>
        <dbReference type="PROSITE" id="PS50206"/>
    </source>
</evidence>
<dbReference type="RefSeq" id="WP_011212468.1">
    <property type="nucleotide sequence ID" value="NZ_LN681226.1"/>
</dbReference>
<protein>
    <submittedName>
        <fullName evidence="3">Molybdenum cofactor biosynthesis</fullName>
    </submittedName>
</protein>
<dbReference type="Gene3D" id="3.40.50.720">
    <property type="entry name" value="NAD(P)-binding Rossmann-like Domain"/>
    <property type="match status" value="1"/>
</dbReference>
<dbReference type="Pfam" id="PF00899">
    <property type="entry name" value="ThiF"/>
    <property type="match status" value="1"/>
</dbReference>
<dbReference type="PANTHER" id="PTHR10953">
    <property type="entry name" value="UBIQUITIN-ACTIVATING ENZYME E1"/>
    <property type="match status" value="1"/>
</dbReference>
<dbReference type="Proteomes" id="UP000032803">
    <property type="component" value="Plasmid II"/>
</dbReference>